<feature type="region of interest" description="Disordered" evidence="1">
    <location>
        <begin position="65"/>
        <end position="88"/>
    </location>
</feature>
<accession>A0AA88LUN5</accession>
<reference evidence="2" key="1">
    <citation type="submission" date="2023-07" db="EMBL/GenBank/DDBJ databases">
        <title>Chromosome-level Genome Assembly of Striped Snakehead (Channa striata).</title>
        <authorList>
            <person name="Liu H."/>
        </authorList>
    </citation>
    <scope>NUCLEOTIDE SEQUENCE</scope>
    <source>
        <strain evidence="2">Gz</strain>
        <tissue evidence="2">Muscle</tissue>
    </source>
</reference>
<protein>
    <submittedName>
        <fullName evidence="2">Uncharacterized protein</fullName>
    </submittedName>
</protein>
<organism evidence="2 3">
    <name type="scientific">Channa striata</name>
    <name type="common">Snakehead murrel</name>
    <name type="synonym">Ophicephalus striatus</name>
    <dbReference type="NCBI Taxonomy" id="64152"/>
    <lineage>
        <taxon>Eukaryota</taxon>
        <taxon>Metazoa</taxon>
        <taxon>Chordata</taxon>
        <taxon>Craniata</taxon>
        <taxon>Vertebrata</taxon>
        <taxon>Euteleostomi</taxon>
        <taxon>Actinopterygii</taxon>
        <taxon>Neopterygii</taxon>
        <taxon>Teleostei</taxon>
        <taxon>Neoteleostei</taxon>
        <taxon>Acanthomorphata</taxon>
        <taxon>Anabantaria</taxon>
        <taxon>Anabantiformes</taxon>
        <taxon>Channoidei</taxon>
        <taxon>Channidae</taxon>
        <taxon>Channa</taxon>
    </lineage>
</organism>
<keyword evidence="3" id="KW-1185">Reference proteome</keyword>
<dbReference type="AlphaFoldDB" id="A0AA88LUN5"/>
<gene>
    <name evidence="2" type="ORF">Q5P01_021661</name>
</gene>
<dbReference type="EMBL" id="JAUPFM010000017">
    <property type="protein sequence ID" value="KAK2824486.1"/>
    <property type="molecule type" value="Genomic_DNA"/>
</dbReference>
<name>A0AA88LUN5_CHASR</name>
<feature type="compositionally biased region" description="Polar residues" evidence="1">
    <location>
        <begin position="77"/>
        <end position="88"/>
    </location>
</feature>
<comment type="caution">
    <text evidence="2">The sequence shown here is derived from an EMBL/GenBank/DDBJ whole genome shotgun (WGS) entry which is preliminary data.</text>
</comment>
<sequence length="88" mass="9907">MVRVDNSDKVLRGKSLGLKDERFIDRQNGLLQPFFNQKNQTAGRGPNLRAALKVTVRVDAQLGAEDRDESQLRGDSGDTTWFPRSNPH</sequence>
<evidence type="ECO:0000313" key="3">
    <source>
        <dbReference type="Proteomes" id="UP001187415"/>
    </source>
</evidence>
<evidence type="ECO:0000256" key="1">
    <source>
        <dbReference type="SAM" id="MobiDB-lite"/>
    </source>
</evidence>
<evidence type="ECO:0000313" key="2">
    <source>
        <dbReference type="EMBL" id="KAK2824486.1"/>
    </source>
</evidence>
<dbReference type="Proteomes" id="UP001187415">
    <property type="component" value="Unassembled WGS sequence"/>
</dbReference>
<proteinExistence type="predicted"/>